<organism evidence="1 2">
    <name type="scientific">Bizionia paragorgiae</name>
    <dbReference type="NCBI Taxonomy" id="283786"/>
    <lineage>
        <taxon>Bacteria</taxon>
        <taxon>Pseudomonadati</taxon>
        <taxon>Bacteroidota</taxon>
        <taxon>Flavobacteriia</taxon>
        <taxon>Flavobacteriales</taxon>
        <taxon>Flavobacteriaceae</taxon>
        <taxon>Bizionia</taxon>
    </lineage>
</organism>
<protein>
    <recommendedName>
        <fullName evidence="3">Type VI secretion system, VipA, VC_A0107 or Hcp2</fullName>
    </recommendedName>
</protein>
<name>A0A1H3XKD0_BIZPA</name>
<keyword evidence="2" id="KW-1185">Reference proteome</keyword>
<evidence type="ECO:0008006" key="3">
    <source>
        <dbReference type="Google" id="ProtNLM"/>
    </source>
</evidence>
<dbReference type="OrthoDB" id="761425at2"/>
<reference evidence="1 2" key="1">
    <citation type="submission" date="2016-10" db="EMBL/GenBank/DDBJ databases">
        <authorList>
            <person name="de Groot N.N."/>
        </authorList>
    </citation>
    <scope>NUCLEOTIDE SEQUENCE [LARGE SCALE GENOMIC DNA]</scope>
    <source>
        <strain evidence="1 2">DSM 23842</strain>
    </source>
</reference>
<dbReference type="STRING" id="283786.SAMN04487990_10560"/>
<sequence>MSETYGLGGTEVQSDANEAIQEIPQNRTLLVEKLTDTQPIKPEVVKGLKTIDEVFEHYKPEIDVDFEDEDGVSKKETLSFTNLGDFGAKGITKQSKFLKDLNTEKDQYVNIIKQLKTNKILKAALTDPEAKTALLESIRALITEIEQNK</sequence>
<accession>A0A1H3XKD0</accession>
<gene>
    <name evidence="1" type="ORF">SAMN04487990_10560</name>
</gene>
<evidence type="ECO:0000313" key="1">
    <source>
        <dbReference type="EMBL" id="SDZ99799.1"/>
    </source>
</evidence>
<dbReference type="AlphaFoldDB" id="A0A1H3XKD0"/>
<evidence type="ECO:0000313" key="2">
    <source>
        <dbReference type="Proteomes" id="UP000198846"/>
    </source>
</evidence>
<proteinExistence type="predicted"/>
<dbReference type="EMBL" id="FNQK01000005">
    <property type="protein sequence ID" value="SDZ99799.1"/>
    <property type="molecule type" value="Genomic_DNA"/>
</dbReference>
<dbReference type="RefSeq" id="WP_092133021.1">
    <property type="nucleotide sequence ID" value="NZ_FNQK01000005.1"/>
</dbReference>
<dbReference type="Proteomes" id="UP000198846">
    <property type="component" value="Unassembled WGS sequence"/>
</dbReference>